<evidence type="ECO:0000313" key="2">
    <source>
        <dbReference type="Proteomes" id="UP000601435"/>
    </source>
</evidence>
<keyword evidence="2" id="KW-1185">Reference proteome</keyword>
<dbReference type="OrthoDB" id="10468886at2759"/>
<proteinExistence type="predicted"/>
<organism evidence="1 2">
    <name type="scientific">Symbiodinium necroappetens</name>
    <dbReference type="NCBI Taxonomy" id="1628268"/>
    <lineage>
        <taxon>Eukaryota</taxon>
        <taxon>Sar</taxon>
        <taxon>Alveolata</taxon>
        <taxon>Dinophyceae</taxon>
        <taxon>Suessiales</taxon>
        <taxon>Symbiodiniaceae</taxon>
        <taxon>Symbiodinium</taxon>
    </lineage>
</organism>
<reference evidence="1" key="1">
    <citation type="submission" date="2021-02" db="EMBL/GenBank/DDBJ databases">
        <authorList>
            <person name="Dougan E. K."/>
            <person name="Rhodes N."/>
            <person name="Thang M."/>
            <person name="Chan C."/>
        </authorList>
    </citation>
    <scope>NUCLEOTIDE SEQUENCE</scope>
</reference>
<dbReference type="Proteomes" id="UP000601435">
    <property type="component" value="Unassembled WGS sequence"/>
</dbReference>
<accession>A0A813BT14</accession>
<evidence type="ECO:0000313" key="1">
    <source>
        <dbReference type="EMBL" id="CAE7921515.1"/>
    </source>
</evidence>
<dbReference type="EMBL" id="CAJNJA010078064">
    <property type="protein sequence ID" value="CAE7921515.1"/>
    <property type="molecule type" value="Genomic_DNA"/>
</dbReference>
<dbReference type="AlphaFoldDB" id="A0A813BT14"/>
<comment type="caution">
    <text evidence="1">The sequence shown here is derived from an EMBL/GenBank/DDBJ whole genome shotgun (WGS) entry which is preliminary data.</text>
</comment>
<gene>
    <name evidence="1" type="ORF">SNEC2469_LOCUS31778</name>
</gene>
<name>A0A813BT14_9DINO</name>
<sequence length="141" mass="14761">MACIVLLTFAENVPTFRQAYSCIELFAGTAWVTKCFRIGGHPAAALDIAMGDPGSGPTNAFDLTTAPGMALALATILNGKPEKFFTMCATVCSSFVPVNSGTHMRSFATPMGNTEAPSVQQGNLLASRSLARHDANIGMCV</sequence>
<protein>
    <submittedName>
        <fullName evidence="1">Uncharacterized protein</fullName>
    </submittedName>
</protein>